<feature type="domain" description="VTT" evidence="9">
    <location>
        <begin position="13"/>
        <end position="115"/>
    </location>
</feature>
<keyword evidence="6 7" id="KW-0472">Membrane</keyword>
<feature type="compositionally biased region" description="Low complexity" evidence="8">
    <location>
        <begin position="200"/>
        <end position="220"/>
    </location>
</feature>
<feature type="transmembrane region" description="Helical" evidence="7">
    <location>
        <begin position="96"/>
        <end position="119"/>
    </location>
</feature>
<proteinExistence type="inferred from homology"/>
<protein>
    <submittedName>
        <fullName evidence="10">VTT domain-containing protein</fullName>
    </submittedName>
</protein>
<evidence type="ECO:0000259" key="9">
    <source>
        <dbReference type="Pfam" id="PF09335"/>
    </source>
</evidence>
<organism evidence="10 11">
    <name type="scientific">Brevibacterium casei</name>
    <dbReference type="NCBI Taxonomy" id="33889"/>
    <lineage>
        <taxon>Bacteria</taxon>
        <taxon>Bacillati</taxon>
        <taxon>Actinomycetota</taxon>
        <taxon>Actinomycetes</taxon>
        <taxon>Micrococcales</taxon>
        <taxon>Brevibacteriaceae</taxon>
        <taxon>Brevibacterium</taxon>
    </lineage>
</organism>
<keyword evidence="3 7" id="KW-1003">Cell membrane</keyword>
<feature type="transmembrane region" description="Helical" evidence="7">
    <location>
        <begin position="125"/>
        <end position="151"/>
    </location>
</feature>
<dbReference type="RefSeq" id="WP_198499020.1">
    <property type="nucleotide sequence ID" value="NZ_CP065989.1"/>
</dbReference>
<keyword evidence="5 7" id="KW-1133">Transmembrane helix</keyword>
<dbReference type="GO" id="GO:0005886">
    <property type="term" value="C:plasma membrane"/>
    <property type="evidence" value="ECO:0007669"/>
    <property type="project" value="UniProtKB-SubCell"/>
</dbReference>
<dbReference type="Pfam" id="PF09335">
    <property type="entry name" value="VTT_dom"/>
    <property type="match status" value="1"/>
</dbReference>
<gene>
    <name evidence="10" type="ORF">I6H47_13935</name>
</gene>
<reference evidence="10 11" key="1">
    <citation type="submission" date="2020-12" db="EMBL/GenBank/DDBJ databases">
        <title>FDA dAtabase for Regulatory Grade micrObial Sequences (FDA-ARGOS): Supporting development and validation of Infectious Disease Dx tests.</title>
        <authorList>
            <person name="Sproer C."/>
            <person name="Gronow S."/>
            <person name="Severitt S."/>
            <person name="Schroder I."/>
            <person name="Tallon L."/>
            <person name="Sadzewicz L."/>
            <person name="Zhao X."/>
            <person name="Boylan J."/>
            <person name="Ott S."/>
            <person name="Bowen H."/>
            <person name="Vavikolanu K."/>
            <person name="Mehta A."/>
            <person name="Aluvathingal J."/>
            <person name="Nadendla S."/>
            <person name="Lowell S."/>
            <person name="Myers T."/>
            <person name="Yan Y."/>
            <person name="Sichtig H."/>
        </authorList>
    </citation>
    <scope>NUCLEOTIDE SEQUENCE [LARGE SCALE GENOMIC DNA]</scope>
    <source>
        <strain evidence="10 11">FDAARGOS_990</strain>
    </source>
</reference>
<comment type="similarity">
    <text evidence="2 7">Belongs to the DedA family.</text>
</comment>
<evidence type="ECO:0000313" key="11">
    <source>
        <dbReference type="Proteomes" id="UP000595374"/>
    </source>
</evidence>
<evidence type="ECO:0000256" key="2">
    <source>
        <dbReference type="ARBA" id="ARBA00010792"/>
    </source>
</evidence>
<comment type="subcellular location">
    <subcellularLocation>
        <location evidence="1 7">Cell membrane</location>
        <topology evidence="1 7">Multi-pass membrane protein</topology>
    </subcellularLocation>
</comment>
<evidence type="ECO:0000313" key="10">
    <source>
        <dbReference type="EMBL" id="QQB13867.1"/>
    </source>
</evidence>
<evidence type="ECO:0000256" key="3">
    <source>
        <dbReference type="ARBA" id="ARBA00022475"/>
    </source>
</evidence>
<feature type="transmembrane region" description="Helical" evidence="7">
    <location>
        <begin position="6"/>
        <end position="31"/>
    </location>
</feature>
<evidence type="ECO:0000256" key="4">
    <source>
        <dbReference type="ARBA" id="ARBA00022692"/>
    </source>
</evidence>
<feature type="region of interest" description="Disordered" evidence="8">
    <location>
        <begin position="160"/>
        <end position="227"/>
    </location>
</feature>
<dbReference type="InterPro" id="IPR032816">
    <property type="entry name" value="VTT_dom"/>
</dbReference>
<sequence>MNPLDWSFPVAVTWLILFGIILARAGGTYLLGRLARNGIRRIDRVDRLMSGRKYRKAEAMINRYGSPVIALSFLTVGLQTVLNLAAGTSGMSARRYIPALIIGGSAWALVYSTVGFLGFQALAKAYALAPGLTVGLVACFALAVAGLIIGLKRKDDPAQMDYASDPDAADSGDAADADGADADTGDVGDADAGAAGAGDVGDFSDSGSSGEARAGQARSSRASDDNA</sequence>
<evidence type="ECO:0000256" key="1">
    <source>
        <dbReference type="ARBA" id="ARBA00004651"/>
    </source>
</evidence>
<comment type="caution">
    <text evidence="7">Lacks conserved residue(s) required for the propagation of feature annotation.</text>
</comment>
<keyword evidence="4 7" id="KW-0812">Transmembrane</keyword>
<evidence type="ECO:0000256" key="6">
    <source>
        <dbReference type="ARBA" id="ARBA00023136"/>
    </source>
</evidence>
<dbReference type="InterPro" id="IPR032818">
    <property type="entry name" value="DedA-like"/>
</dbReference>
<evidence type="ECO:0000256" key="8">
    <source>
        <dbReference type="SAM" id="MobiDB-lite"/>
    </source>
</evidence>
<accession>A0A7T4DHV0</accession>
<name>A0A7T4DHV0_9MICO</name>
<dbReference type="Proteomes" id="UP000595374">
    <property type="component" value="Chromosome"/>
</dbReference>
<evidence type="ECO:0000256" key="7">
    <source>
        <dbReference type="RuleBase" id="RU367016"/>
    </source>
</evidence>
<dbReference type="AlphaFoldDB" id="A0A7T4DHV0"/>
<dbReference type="EMBL" id="CP065989">
    <property type="protein sequence ID" value="QQB13867.1"/>
    <property type="molecule type" value="Genomic_DNA"/>
</dbReference>
<dbReference type="PANTHER" id="PTHR30353:SF0">
    <property type="entry name" value="TRANSMEMBRANE PROTEIN"/>
    <property type="match status" value="1"/>
</dbReference>
<dbReference type="PANTHER" id="PTHR30353">
    <property type="entry name" value="INNER MEMBRANE PROTEIN DEDA-RELATED"/>
    <property type="match status" value="1"/>
</dbReference>
<feature type="compositionally biased region" description="Acidic residues" evidence="8">
    <location>
        <begin position="167"/>
        <end position="189"/>
    </location>
</feature>
<evidence type="ECO:0000256" key="5">
    <source>
        <dbReference type="ARBA" id="ARBA00022989"/>
    </source>
</evidence>